<evidence type="ECO:0000256" key="5">
    <source>
        <dbReference type="ARBA" id="ARBA00023136"/>
    </source>
</evidence>
<dbReference type="PANTHER" id="PTHR40077:SF2">
    <property type="entry name" value="MEMBRANE PROTEIN"/>
    <property type="match status" value="1"/>
</dbReference>
<proteinExistence type="predicted"/>
<reference evidence="8 9" key="1">
    <citation type="journal article" date="2017" name="Infect. Genet. Evol.">
        <title>The new phylogeny of the genus Mycobacterium: The old and the news.</title>
        <authorList>
            <person name="Tortoli E."/>
            <person name="Fedrizzi T."/>
            <person name="Meehan C.J."/>
            <person name="Trovato A."/>
            <person name="Grottola A."/>
            <person name="Giacobazzi E."/>
            <person name="Serpini G.F."/>
            <person name="Tagliazucchi S."/>
            <person name="Fabio A."/>
            <person name="Bettua C."/>
            <person name="Bertorelli R."/>
            <person name="Frascaro F."/>
            <person name="De Sanctis V."/>
            <person name="Pecorari M."/>
            <person name="Jousson O."/>
            <person name="Segata N."/>
            <person name="Cirillo D.M."/>
        </authorList>
    </citation>
    <scope>NUCLEOTIDE SEQUENCE [LARGE SCALE GENOMIC DNA]</scope>
    <source>
        <strain evidence="8 9">CIP1034565</strain>
    </source>
</reference>
<evidence type="ECO:0000259" key="7">
    <source>
        <dbReference type="Pfam" id="PF12823"/>
    </source>
</evidence>
<keyword evidence="2" id="KW-1003">Cell membrane</keyword>
<dbReference type="RefSeq" id="WP_090585549.1">
    <property type="nucleotide sequence ID" value="NZ_CP104302.1"/>
</dbReference>
<feature type="domain" description="DUF3817" evidence="7">
    <location>
        <begin position="19"/>
        <end position="103"/>
    </location>
</feature>
<feature type="transmembrane region" description="Helical" evidence="6">
    <location>
        <begin position="81"/>
        <end position="100"/>
    </location>
</feature>
<dbReference type="STRING" id="85968.GCA_900073015_00511"/>
<dbReference type="GO" id="GO:0005886">
    <property type="term" value="C:plasma membrane"/>
    <property type="evidence" value="ECO:0007669"/>
    <property type="project" value="UniProtKB-SubCell"/>
</dbReference>
<evidence type="ECO:0000256" key="3">
    <source>
        <dbReference type="ARBA" id="ARBA00022692"/>
    </source>
</evidence>
<comment type="subcellular location">
    <subcellularLocation>
        <location evidence="1">Cell membrane</location>
        <topology evidence="1">Multi-pass membrane protein</topology>
    </subcellularLocation>
</comment>
<protein>
    <submittedName>
        <fullName evidence="8">DUF3817 domain-containing protein</fullName>
    </submittedName>
</protein>
<accession>A0A2G5P9H0</accession>
<evidence type="ECO:0000256" key="1">
    <source>
        <dbReference type="ARBA" id="ARBA00004651"/>
    </source>
</evidence>
<evidence type="ECO:0000256" key="4">
    <source>
        <dbReference type="ARBA" id="ARBA00022989"/>
    </source>
</evidence>
<dbReference type="Pfam" id="PF12823">
    <property type="entry name" value="DUF3817"/>
    <property type="match status" value="1"/>
</dbReference>
<organism evidence="8 9">
    <name type="scientific">Mycolicibacterium brumae</name>
    <dbReference type="NCBI Taxonomy" id="85968"/>
    <lineage>
        <taxon>Bacteria</taxon>
        <taxon>Bacillati</taxon>
        <taxon>Actinomycetota</taxon>
        <taxon>Actinomycetes</taxon>
        <taxon>Mycobacteriales</taxon>
        <taxon>Mycobacteriaceae</taxon>
        <taxon>Mycolicibacterium</taxon>
    </lineage>
</organism>
<keyword evidence="4 6" id="KW-1133">Transmembrane helix</keyword>
<keyword evidence="9" id="KW-1185">Reference proteome</keyword>
<comment type="caution">
    <text evidence="8">The sequence shown here is derived from an EMBL/GenBank/DDBJ whole genome shotgun (WGS) entry which is preliminary data.</text>
</comment>
<feature type="transmembrane region" description="Helical" evidence="6">
    <location>
        <begin position="20"/>
        <end position="42"/>
    </location>
</feature>
<keyword evidence="3 6" id="KW-0812">Transmembrane</keyword>
<dbReference type="PANTHER" id="PTHR40077">
    <property type="entry name" value="MEMBRANE PROTEIN-RELATED"/>
    <property type="match status" value="1"/>
</dbReference>
<evidence type="ECO:0000256" key="6">
    <source>
        <dbReference type="SAM" id="Phobius"/>
    </source>
</evidence>
<evidence type="ECO:0000313" key="9">
    <source>
        <dbReference type="Proteomes" id="UP000230551"/>
    </source>
</evidence>
<name>A0A2G5P9H0_9MYCO</name>
<gene>
    <name evidence="8" type="ORF">CQY22_011090</name>
</gene>
<keyword evidence="5 6" id="KW-0472">Membrane</keyword>
<dbReference type="EMBL" id="PDCN02000013">
    <property type="protein sequence ID" value="PIB74907.1"/>
    <property type="molecule type" value="Genomic_DNA"/>
</dbReference>
<dbReference type="Proteomes" id="UP000230551">
    <property type="component" value="Unassembled WGS sequence"/>
</dbReference>
<evidence type="ECO:0000313" key="8">
    <source>
        <dbReference type="EMBL" id="PIB74907.1"/>
    </source>
</evidence>
<dbReference type="InterPro" id="IPR023845">
    <property type="entry name" value="DUF3817_TM"/>
</dbReference>
<feature type="transmembrane region" description="Helical" evidence="6">
    <location>
        <begin position="54"/>
        <end position="75"/>
    </location>
</feature>
<dbReference type="OrthoDB" id="9342687at2"/>
<sequence>MTNPEQPVVASVDSIRKALNLYRVLAWATGIWLIALVYEMYVKYVMQVPNPPNWIAIVHGWCYFAYLMSAANLAVKVRWSIGKTIGVLIAGTIPIVGIVVEHFKTQEIRERFNF</sequence>
<dbReference type="NCBIfam" id="TIGR03954">
    <property type="entry name" value="integ_memb_HG"/>
    <property type="match status" value="1"/>
</dbReference>
<evidence type="ECO:0000256" key="2">
    <source>
        <dbReference type="ARBA" id="ARBA00022475"/>
    </source>
</evidence>
<dbReference type="AlphaFoldDB" id="A0A2G5P9H0"/>